<accession>A0ABV8X5L7</accession>
<feature type="domain" description="Beta-lactamase class A catalytic" evidence="1">
    <location>
        <begin position="20"/>
        <end position="241"/>
    </location>
</feature>
<dbReference type="PANTHER" id="PTHR35333:SF3">
    <property type="entry name" value="BETA-LACTAMASE-TYPE TRANSPEPTIDASE FOLD CONTAINING PROTEIN"/>
    <property type="match status" value="1"/>
</dbReference>
<keyword evidence="3" id="KW-1185">Reference proteome</keyword>
<dbReference type="EMBL" id="JBHSEC010000019">
    <property type="protein sequence ID" value="MFC4411203.1"/>
    <property type="molecule type" value="Genomic_DNA"/>
</dbReference>
<dbReference type="PANTHER" id="PTHR35333">
    <property type="entry name" value="BETA-LACTAMASE"/>
    <property type="match status" value="1"/>
</dbReference>
<dbReference type="Pfam" id="PF13354">
    <property type="entry name" value="Beta-lactamase2"/>
    <property type="match status" value="1"/>
</dbReference>
<dbReference type="InterPro" id="IPR045155">
    <property type="entry name" value="Beta-lactam_cat"/>
</dbReference>
<dbReference type="SUPFAM" id="SSF56601">
    <property type="entry name" value="beta-lactamase/transpeptidase-like"/>
    <property type="match status" value="1"/>
</dbReference>
<dbReference type="InterPro" id="IPR000871">
    <property type="entry name" value="Beta-lactam_class-A"/>
</dbReference>
<gene>
    <name evidence="2" type="ORF">ACFOZY_12305</name>
</gene>
<proteinExistence type="predicted"/>
<dbReference type="InterPro" id="IPR012338">
    <property type="entry name" value="Beta-lactam/transpept-like"/>
</dbReference>
<dbReference type="Proteomes" id="UP001595817">
    <property type="component" value="Unassembled WGS sequence"/>
</dbReference>
<protein>
    <submittedName>
        <fullName evidence="2">Serine hydrolase</fullName>
    </submittedName>
</protein>
<evidence type="ECO:0000259" key="1">
    <source>
        <dbReference type="Pfam" id="PF13354"/>
    </source>
</evidence>
<keyword evidence="2" id="KW-0378">Hydrolase</keyword>
<dbReference type="RefSeq" id="WP_378155863.1">
    <property type="nucleotide sequence ID" value="NZ_JBHSEC010000019.1"/>
</dbReference>
<organism evidence="2 3">
    <name type="scientific">Chungangia koreensis</name>
    <dbReference type="NCBI Taxonomy" id="752657"/>
    <lineage>
        <taxon>Bacteria</taxon>
        <taxon>Bacillati</taxon>
        <taxon>Bacillota</taxon>
        <taxon>Bacilli</taxon>
        <taxon>Lactobacillales</taxon>
        <taxon>Chungangia</taxon>
    </lineage>
</organism>
<evidence type="ECO:0000313" key="3">
    <source>
        <dbReference type="Proteomes" id="UP001595817"/>
    </source>
</evidence>
<evidence type="ECO:0000313" key="2">
    <source>
        <dbReference type="EMBL" id="MFC4411203.1"/>
    </source>
</evidence>
<reference evidence="3" key="1">
    <citation type="journal article" date="2019" name="Int. J. Syst. Evol. Microbiol.">
        <title>The Global Catalogue of Microorganisms (GCM) 10K type strain sequencing project: providing services to taxonomists for standard genome sequencing and annotation.</title>
        <authorList>
            <consortium name="The Broad Institute Genomics Platform"/>
            <consortium name="The Broad Institute Genome Sequencing Center for Infectious Disease"/>
            <person name="Wu L."/>
            <person name="Ma J."/>
        </authorList>
    </citation>
    <scope>NUCLEOTIDE SEQUENCE [LARGE SCALE GENOMIC DNA]</scope>
    <source>
        <strain evidence="3">CCUG 59778</strain>
    </source>
</reference>
<sequence>MEKLANEIEEILSLSDGTWGVVVADLDRNERWEWNGDELFYAASVIKVPIMAAVFQAEWEGKLSLDEFISLNEEDYVGGSGVIQHLTPGTNLSIRDIVLLMIIQSDNTATNMMIDQVGVEKIQDMMKTVGMERSTFYNKLMISAEGRRHFNMLNANDVANLLIGIANSEVVSREASREMIEILKKQQIRDCLPEKFPSPYSDTYDDHVSWEFANKTGWVPGLRHDAGVLYTNGRRVVVSAFSKDEDDLKSKRMLAEIGEAVYRWMHDVES</sequence>
<dbReference type="Gene3D" id="3.40.710.10">
    <property type="entry name" value="DD-peptidase/beta-lactamase superfamily"/>
    <property type="match status" value="1"/>
</dbReference>
<comment type="caution">
    <text evidence="2">The sequence shown here is derived from an EMBL/GenBank/DDBJ whole genome shotgun (WGS) entry which is preliminary data.</text>
</comment>
<dbReference type="GO" id="GO:0016787">
    <property type="term" value="F:hydrolase activity"/>
    <property type="evidence" value="ECO:0007669"/>
    <property type="project" value="UniProtKB-KW"/>
</dbReference>
<name>A0ABV8X5L7_9LACT</name>